<organism evidence="8">
    <name type="scientific">hydrothermal vent metagenome</name>
    <dbReference type="NCBI Taxonomy" id="652676"/>
    <lineage>
        <taxon>unclassified sequences</taxon>
        <taxon>metagenomes</taxon>
        <taxon>ecological metagenomes</taxon>
    </lineage>
</organism>
<dbReference type="GO" id="GO:0006352">
    <property type="term" value="P:DNA-templated transcription initiation"/>
    <property type="evidence" value="ECO:0007669"/>
    <property type="project" value="InterPro"/>
</dbReference>
<dbReference type="InterPro" id="IPR014284">
    <property type="entry name" value="RNA_pol_sigma-70_dom"/>
</dbReference>
<dbReference type="InterPro" id="IPR007627">
    <property type="entry name" value="RNA_pol_sigma70_r2"/>
</dbReference>
<accession>A0A3B0UXT9</accession>
<dbReference type="InterPro" id="IPR013249">
    <property type="entry name" value="RNA_pol_sigma70_r4_t2"/>
</dbReference>
<gene>
    <name evidence="8" type="ORF">MNBD_BACTEROID07-1582</name>
</gene>
<dbReference type="Gene3D" id="1.10.10.10">
    <property type="entry name" value="Winged helix-like DNA-binding domain superfamily/Winged helix DNA-binding domain"/>
    <property type="match status" value="1"/>
</dbReference>
<dbReference type="AlphaFoldDB" id="A0A3B0UXT9"/>
<protein>
    <submittedName>
        <fullName evidence="8">Probable RNA polymerase sigma factor HI1459</fullName>
    </submittedName>
</protein>
<dbReference type="GO" id="GO:0003677">
    <property type="term" value="F:DNA binding"/>
    <property type="evidence" value="ECO:0007669"/>
    <property type="project" value="UniProtKB-KW"/>
</dbReference>
<dbReference type="PANTHER" id="PTHR43133:SF8">
    <property type="entry name" value="RNA POLYMERASE SIGMA FACTOR HI_1459-RELATED"/>
    <property type="match status" value="1"/>
</dbReference>
<dbReference type="SUPFAM" id="SSF88946">
    <property type="entry name" value="Sigma2 domain of RNA polymerase sigma factors"/>
    <property type="match status" value="1"/>
</dbReference>
<dbReference type="InterPro" id="IPR036388">
    <property type="entry name" value="WH-like_DNA-bd_sf"/>
</dbReference>
<feature type="domain" description="RNA polymerase sigma-70 region 2" evidence="6">
    <location>
        <begin position="18"/>
        <end position="83"/>
    </location>
</feature>
<dbReference type="Pfam" id="PF08281">
    <property type="entry name" value="Sigma70_r4_2"/>
    <property type="match status" value="1"/>
</dbReference>
<evidence type="ECO:0000256" key="4">
    <source>
        <dbReference type="ARBA" id="ARBA00023125"/>
    </source>
</evidence>
<comment type="similarity">
    <text evidence="1">Belongs to the sigma-70 factor family. ECF subfamily.</text>
</comment>
<dbReference type="InterPro" id="IPR013324">
    <property type="entry name" value="RNA_pol_sigma_r3/r4-like"/>
</dbReference>
<dbReference type="CDD" id="cd06171">
    <property type="entry name" value="Sigma70_r4"/>
    <property type="match status" value="1"/>
</dbReference>
<dbReference type="PANTHER" id="PTHR43133">
    <property type="entry name" value="RNA POLYMERASE ECF-TYPE SIGMA FACTO"/>
    <property type="match status" value="1"/>
</dbReference>
<dbReference type="NCBIfam" id="TIGR02937">
    <property type="entry name" value="sigma70-ECF"/>
    <property type="match status" value="1"/>
</dbReference>
<evidence type="ECO:0000313" key="8">
    <source>
        <dbReference type="EMBL" id="VAW30287.1"/>
    </source>
</evidence>
<dbReference type="InterPro" id="IPR039425">
    <property type="entry name" value="RNA_pol_sigma-70-like"/>
</dbReference>
<keyword evidence="5" id="KW-0804">Transcription</keyword>
<keyword evidence="4" id="KW-0238">DNA-binding</keyword>
<evidence type="ECO:0000256" key="5">
    <source>
        <dbReference type="ARBA" id="ARBA00023163"/>
    </source>
</evidence>
<dbReference type="EMBL" id="UOET01000497">
    <property type="protein sequence ID" value="VAW30287.1"/>
    <property type="molecule type" value="Genomic_DNA"/>
</dbReference>
<dbReference type="SUPFAM" id="SSF88659">
    <property type="entry name" value="Sigma3 and sigma4 domains of RNA polymerase sigma factors"/>
    <property type="match status" value="1"/>
</dbReference>
<evidence type="ECO:0000256" key="1">
    <source>
        <dbReference type="ARBA" id="ARBA00010641"/>
    </source>
</evidence>
<keyword evidence="2" id="KW-0805">Transcription regulation</keyword>
<sequence length="193" mass="22566">MNKSVSHTKTELHPELWVDAHGDYLYNFAWSRVQSKETAEDLVQETFISALKGKASFRGESTELTWLLSILKRKVIDFYRKKSSGKEISAAHFSKPFQNEEGIQGHWIMERAPKDWQRETHAPTRQDEFQDIMALCLSLLPEKWRAVFVLKVMEEINSDEVCKEIGCSASNLWVILHRARLKLRECIETKWLK</sequence>
<dbReference type="Pfam" id="PF04542">
    <property type="entry name" value="Sigma70_r2"/>
    <property type="match status" value="1"/>
</dbReference>
<evidence type="ECO:0000256" key="2">
    <source>
        <dbReference type="ARBA" id="ARBA00023015"/>
    </source>
</evidence>
<feature type="domain" description="RNA polymerase sigma factor 70 region 4 type 2" evidence="7">
    <location>
        <begin position="133"/>
        <end position="183"/>
    </location>
</feature>
<keyword evidence="3" id="KW-0731">Sigma factor</keyword>
<proteinExistence type="inferred from homology"/>
<dbReference type="InterPro" id="IPR013325">
    <property type="entry name" value="RNA_pol_sigma_r2"/>
</dbReference>
<dbReference type="InterPro" id="IPR000838">
    <property type="entry name" value="RNA_pol_sigma70_ECF_CS"/>
</dbReference>
<evidence type="ECO:0000259" key="6">
    <source>
        <dbReference type="Pfam" id="PF04542"/>
    </source>
</evidence>
<dbReference type="PROSITE" id="PS01063">
    <property type="entry name" value="SIGMA70_ECF"/>
    <property type="match status" value="1"/>
</dbReference>
<name>A0A3B0UXT9_9ZZZZ</name>
<evidence type="ECO:0000259" key="7">
    <source>
        <dbReference type="Pfam" id="PF08281"/>
    </source>
</evidence>
<reference evidence="8" key="1">
    <citation type="submission" date="2018-06" db="EMBL/GenBank/DDBJ databases">
        <authorList>
            <person name="Zhirakovskaya E."/>
        </authorList>
    </citation>
    <scope>NUCLEOTIDE SEQUENCE</scope>
</reference>
<evidence type="ECO:0000256" key="3">
    <source>
        <dbReference type="ARBA" id="ARBA00023082"/>
    </source>
</evidence>
<dbReference type="Gene3D" id="1.10.1740.10">
    <property type="match status" value="1"/>
</dbReference>
<dbReference type="GO" id="GO:0016987">
    <property type="term" value="F:sigma factor activity"/>
    <property type="evidence" value="ECO:0007669"/>
    <property type="project" value="UniProtKB-KW"/>
</dbReference>